<dbReference type="GO" id="GO:0006508">
    <property type="term" value="P:proteolysis"/>
    <property type="evidence" value="ECO:0007669"/>
    <property type="project" value="UniProtKB-KW"/>
</dbReference>
<reference evidence="3 5" key="2">
    <citation type="submission" date="2022-12" db="EMBL/GenBank/DDBJ databases">
        <authorList>
            <person name="Ruckert C."/>
            <person name="Busche T."/>
            <person name="Kalinowski J."/>
            <person name="Wittmann C."/>
        </authorList>
    </citation>
    <scope>NUCLEOTIDE SEQUENCE [LARGE SCALE GENOMIC DNA]</scope>
    <source>
        <strain evidence="3 5">DSM 40555</strain>
    </source>
</reference>
<evidence type="ECO:0000259" key="1">
    <source>
        <dbReference type="Pfam" id="PF01965"/>
    </source>
</evidence>
<evidence type="ECO:0000313" key="2">
    <source>
        <dbReference type="EMBL" id="GFE23716.1"/>
    </source>
</evidence>
<accession>A0A640TNJ4</accession>
<dbReference type="Proteomes" id="UP001210609">
    <property type="component" value="Chromosome"/>
</dbReference>
<dbReference type="InterPro" id="IPR002818">
    <property type="entry name" value="DJ-1/PfpI"/>
</dbReference>
<dbReference type="AlphaFoldDB" id="A0A640TNJ4"/>
<dbReference type="EMBL" id="BLIP01000001">
    <property type="protein sequence ID" value="GFE23716.1"/>
    <property type="molecule type" value="Genomic_DNA"/>
</dbReference>
<dbReference type="Pfam" id="PF01965">
    <property type="entry name" value="DJ-1_PfpI"/>
    <property type="match status" value="1"/>
</dbReference>
<evidence type="ECO:0000313" key="3">
    <source>
        <dbReference type="EMBL" id="WAT98134.1"/>
    </source>
</evidence>
<dbReference type="GO" id="GO:0008233">
    <property type="term" value="F:peptidase activity"/>
    <property type="evidence" value="ECO:0007669"/>
    <property type="project" value="UniProtKB-KW"/>
</dbReference>
<evidence type="ECO:0000313" key="4">
    <source>
        <dbReference type="Proteomes" id="UP000429552"/>
    </source>
</evidence>
<protein>
    <submittedName>
        <fullName evidence="3">DJ-1/PfpI family protein</fullName>
    </submittedName>
    <submittedName>
        <fullName evidence="2">Putative protease YoaZ</fullName>
    </submittedName>
</protein>
<organism evidence="2 4">
    <name type="scientific">Streptomyces nigrescens</name>
    <dbReference type="NCBI Taxonomy" id="1920"/>
    <lineage>
        <taxon>Bacteria</taxon>
        <taxon>Bacillati</taxon>
        <taxon>Actinomycetota</taxon>
        <taxon>Actinomycetes</taxon>
        <taxon>Kitasatosporales</taxon>
        <taxon>Streptomycetaceae</taxon>
        <taxon>Streptomyces</taxon>
    </lineage>
</organism>
<dbReference type="EMBL" id="CP114202">
    <property type="protein sequence ID" value="WAT98134.1"/>
    <property type="molecule type" value="Genomic_DNA"/>
</dbReference>
<gene>
    <name evidence="2" type="primary">yoaZ</name>
    <name evidence="2" type="ORF">Sliba_41690</name>
    <name evidence="3" type="ORF">STRLI_004154</name>
</gene>
<dbReference type="RefSeq" id="WP_109890774.1">
    <property type="nucleotide sequence ID" value="NZ_BLIP01000001.1"/>
</dbReference>
<feature type="domain" description="DJ-1/PfpI" evidence="1">
    <location>
        <begin position="6"/>
        <end position="177"/>
    </location>
</feature>
<dbReference type="Proteomes" id="UP000429552">
    <property type="component" value="Unassembled WGS sequence"/>
</dbReference>
<name>A0A640TNJ4_STRNI</name>
<keyword evidence="5" id="KW-1185">Reference proteome</keyword>
<keyword evidence="2" id="KW-0378">Hydrolase</keyword>
<reference evidence="2 4" key="1">
    <citation type="submission" date="2019-12" db="EMBL/GenBank/DDBJ databases">
        <title>Whole genome shotgun sequence of Streptomyces libani subsp. libani NBRC 13452.</title>
        <authorList>
            <person name="Ichikawa N."/>
            <person name="Kimura A."/>
            <person name="Kitahashi Y."/>
            <person name="Komaki H."/>
            <person name="Tamura T."/>
        </authorList>
    </citation>
    <scope>NUCLEOTIDE SEQUENCE [LARGE SCALE GENOMIC DNA]</scope>
    <source>
        <strain evidence="2 4">NBRC 13452</strain>
    </source>
</reference>
<evidence type="ECO:0000313" key="5">
    <source>
        <dbReference type="Proteomes" id="UP001210609"/>
    </source>
</evidence>
<dbReference type="SUPFAM" id="SSF52317">
    <property type="entry name" value="Class I glutamine amidotransferase-like"/>
    <property type="match status" value="1"/>
</dbReference>
<sequence length="225" mass="23556">MTSRTVHLAAYDTLADWEYGHAIGHLRSGSYFRPARGAYDVVTVAATTGRPVTTMGGQRIVPELALDALRPEDSALLILPGAELWDTGEELVPFAAKAREFLAAGVPVAAICGATAGLAREGLLDDRPHTSGAAPYLAAQPGYRGGGHYREDDAVRARGLITAGPTAPVAFAREIFAELDVMEPRILDAWFRLFAHSDAEAFPVLMTAGDGADGPAGAESEGGAV</sequence>
<dbReference type="InterPro" id="IPR029062">
    <property type="entry name" value="Class_I_gatase-like"/>
</dbReference>
<proteinExistence type="predicted"/>
<dbReference type="Gene3D" id="3.40.50.880">
    <property type="match status" value="1"/>
</dbReference>
<keyword evidence="2" id="KW-0645">Protease</keyword>